<comment type="function">
    <text evidence="1">Specifically methylates the guanosine in position 1516 of 16S rRNA.</text>
</comment>
<proteinExistence type="inferred from homology"/>
<dbReference type="OrthoDB" id="3191794at2"/>
<accession>A0A432W3B4</accession>
<protein>
    <recommendedName>
        <fullName evidence="1">Ribosomal RNA small subunit methyltransferase J</fullName>
        <ecNumber evidence="1">2.1.1.242</ecNumber>
    </recommendedName>
    <alternativeName>
        <fullName evidence="1">16S rRNA m2G1516 methyltransferase</fullName>
    </alternativeName>
    <alternativeName>
        <fullName evidence="1">rRNA (guanine-N(2)-)-methyltransferase</fullName>
    </alternativeName>
</protein>
<comment type="similarity">
    <text evidence="1">Belongs to the methyltransferase superfamily. RsmJ family.</text>
</comment>
<dbReference type="GO" id="GO:0008990">
    <property type="term" value="F:rRNA (guanine-N2-)-methyltransferase activity"/>
    <property type="evidence" value="ECO:0007669"/>
    <property type="project" value="UniProtKB-UniRule"/>
</dbReference>
<dbReference type="Proteomes" id="UP000288293">
    <property type="component" value="Unassembled WGS sequence"/>
</dbReference>
<evidence type="ECO:0000256" key="1">
    <source>
        <dbReference type="HAMAP-Rule" id="MF_01523"/>
    </source>
</evidence>
<comment type="caution">
    <text evidence="2">The sequence shown here is derived from an EMBL/GenBank/DDBJ whole genome shotgun (WGS) entry which is preliminary data.</text>
</comment>
<comment type="caution">
    <text evidence="1">Lacks conserved residue(s) required for the propagation of feature annotation.</text>
</comment>
<evidence type="ECO:0000313" key="2">
    <source>
        <dbReference type="EMBL" id="RUO23864.1"/>
    </source>
</evidence>
<keyword evidence="1" id="KW-0489">Methyltransferase</keyword>
<dbReference type="PANTHER" id="PTHR36112:SF1">
    <property type="entry name" value="RIBOSOMAL RNA SMALL SUBUNIT METHYLTRANSFERASE J"/>
    <property type="match status" value="1"/>
</dbReference>
<gene>
    <name evidence="1" type="primary">rsmJ</name>
    <name evidence="2" type="ORF">CWE09_11975</name>
</gene>
<dbReference type="HAMAP" id="MF_01523">
    <property type="entry name" value="16SrRNA_methyltr_J"/>
    <property type="match status" value="1"/>
</dbReference>
<dbReference type="SUPFAM" id="SSF53335">
    <property type="entry name" value="S-adenosyl-L-methionine-dependent methyltransferases"/>
    <property type="match status" value="1"/>
</dbReference>
<feature type="binding site" evidence="1">
    <location>
        <begin position="122"/>
        <end position="123"/>
    </location>
    <ligand>
        <name>S-adenosyl-L-methionine</name>
        <dbReference type="ChEBI" id="CHEBI:59789"/>
    </ligand>
</feature>
<keyword evidence="1" id="KW-0808">Transferase</keyword>
<keyword evidence="1" id="KW-0963">Cytoplasm</keyword>
<keyword evidence="3" id="KW-1185">Reference proteome</keyword>
<dbReference type="Pfam" id="PF04445">
    <property type="entry name" value="SAM_MT"/>
    <property type="match status" value="1"/>
</dbReference>
<organism evidence="2 3">
    <name type="scientific">Aliidiomarina minuta</name>
    <dbReference type="NCBI Taxonomy" id="880057"/>
    <lineage>
        <taxon>Bacteria</taxon>
        <taxon>Pseudomonadati</taxon>
        <taxon>Pseudomonadota</taxon>
        <taxon>Gammaproteobacteria</taxon>
        <taxon>Alteromonadales</taxon>
        <taxon>Idiomarinaceae</taxon>
        <taxon>Aliidiomarina</taxon>
    </lineage>
</organism>
<dbReference type="InterPro" id="IPR007536">
    <property type="entry name" value="16SrRNA_methylTrfase_J"/>
</dbReference>
<dbReference type="PANTHER" id="PTHR36112">
    <property type="entry name" value="RIBOSOMAL RNA SMALL SUBUNIT METHYLTRANSFERASE J"/>
    <property type="match status" value="1"/>
</dbReference>
<name>A0A432W3B4_9GAMM</name>
<feature type="binding site" evidence="1">
    <location>
        <begin position="106"/>
        <end position="107"/>
    </location>
    <ligand>
        <name>S-adenosyl-L-methionine</name>
        <dbReference type="ChEBI" id="CHEBI:59789"/>
    </ligand>
</feature>
<comment type="catalytic activity">
    <reaction evidence="1">
        <text>guanosine(1516) in 16S rRNA + S-adenosyl-L-methionine = N(2)-methylguanosine(1516) in 16S rRNA + S-adenosyl-L-homocysteine + H(+)</text>
        <dbReference type="Rhea" id="RHEA:43220"/>
        <dbReference type="Rhea" id="RHEA-COMP:10412"/>
        <dbReference type="Rhea" id="RHEA-COMP:10413"/>
        <dbReference type="ChEBI" id="CHEBI:15378"/>
        <dbReference type="ChEBI" id="CHEBI:57856"/>
        <dbReference type="ChEBI" id="CHEBI:59789"/>
        <dbReference type="ChEBI" id="CHEBI:74269"/>
        <dbReference type="ChEBI" id="CHEBI:74481"/>
        <dbReference type="EC" id="2.1.1.242"/>
    </reaction>
</comment>
<sequence>MIADQQVPLIAAEPEFSAAAAAMAQRFGLAVADNEHPFVLELSAQGLQLRWREQPKTSPLLPDFVRGKQAWRRQAGGMRQEAIVRALGIAKGHRPSILDATAGLGRDAMILAHAGCEVRLLERHPAIHALLTNAIERAAQDPQTGSWMSTHIQVLPCGSLLDSKTMQSLRNQPPMAIYLDPMFPHREKSAQVKKDMQMLQNLVGADPDADNLLPAALALATHRVVVKRPVKAPVLGGQNPSNQVISKKHRFDIYNKQPY</sequence>
<dbReference type="RefSeq" id="WP_126804284.1">
    <property type="nucleotide sequence ID" value="NZ_PIPL01000003.1"/>
</dbReference>
<dbReference type="GO" id="GO:0005737">
    <property type="term" value="C:cytoplasm"/>
    <property type="evidence" value="ECO:0007669"/>
    <property type="project" value="UniProtKB-SubCell"/>
</dbReference>
<dbReference type="InterPro" id="IPR029063">
    <property type="entry name" value="SAM-dependent_MTases_sf"/>
</dbReference>
<dbReference type="AlphaFoldDB" id="A0A432W3B4"/>
<evidence type="ECO:0000313" key="3">
    <source>
        <dbReference type="Proteomes" id="UP000288293"/>
    </source>
</evidence>
<feature type="binding site" evidence="1">
    <location>
        <position position="180"/>
    </location>
    <ligand>
        <name>S-adenosyl-L-methionine</name>
        <dbReference type="ChEBI" id="CHEBI:59789"/>
    </ligand>
</feature>
<keyword evidence="1" id="KW-0698">rRNA processing</keyword>
<dbReference type="Gene3D" id="3.40.50.150">
    <property type="entry name" value="Vaccinia Virus protein VP39"/>
    <property type="match status" value="1"/>
</dbReference>
<keyword evidence="1" id="KW-0949">S-adenosyl-L-methionine</keyword>
<reference evidence="2 3" key="1">
    <citation type="journal article" date="2011" name="Front. Microbiol.">
        <title>Genomic signatures of strain selection and enhancement in Bacillus atrophaeus var. globigii, a historical biowarfare simulant.</title>
        <authorList>
            <person name="Gibbons H.S."/>
            <person name="Broomall S.M."/>
            <person name="McNew L.A."/>
            <person name="Daligault H."/>
            <person name="Chapman C."/>
            <person name="Bruce D."/>
            <person name="Karavis M."/>
            <person name="Krepps M."/>
            <person name="McGregor P.A."/>
            <person name="Hong C."/>
            <person name="Park K.H."/>
            <person name="Akmal A."/>
            <person name="Feldman A."/>
            <person name="Lin J.S."/>
            <person name="Chang W.E."/>
            <person name="Higgs B.W."/>
            <person name="Demirev P."/>
            <person name="Lindquist J."/>
            <person name="Liem A."/>
            <person name="Fochler E."/>
            <person name="Read T.D."/>
            <person name="Tapia R."/>
            <person name="Johnson S."/>
            <person name="Bishop-Lilly K.A."/>
            <person name="Detter C."/>
            <person name="Han C."/>
            <person name="Sozhamannan S."/>
            <person name="Rosenzweig C.N."/>
            <person name="Skowronski E.W."/>
        </authorList>
    </citation>
    <scope>NUCLEOTIDE SEQUENCE [LARGE SCALE GENOMIC DNA]</scope>
    <source>
        <strain evidence="2 3">MLST1</strain>
    </source>
</reference>
<dbReference type="EC" id="2.1.1.242" evidence="1"/>
<comment type="subcellular location">
    <subcellularLocation>
        <location evidence="1">Cytoplasm</location>
    </subcellularLocation>
</comment>
<dbReference type="EMBL" id="PIPL01000003">
    <property type="protein sequence ID" value="RUO23864.1"/>
    <property type="molecule type" value="Genomic_DNA"/>
</dbReference>